<dbReference type="Pfam" id="PF20434">
    <property type="entry name" value="BD-FAE"/>
    <property type="match status" value="1"/>
</dbReference>
<keyword evidence="1 3" id="KW-0378">Hydrolase</keyword>
<reference evidence="3" key="1">
    <citation type="submission" date="2020-10" db="EMBL/GenBank/DDBJ databases">
        <authorList>
            <person name="Gilroy R."/>
        </authorList>
    </citation>
    <scope>NUCLEOTIDE SEQUENCE</scope>
    <source>
        <strain evidence="3">USAMLcec3-3695</strain>
    </source>
</reference>
<proteinExistence type="predicted"/>
<comment type="caution">
    <text evidence="3">The sequence shown here is derived from an EMBL/GenBank/DDBJ whole genome shotgun (WGS) entry which is preliminary data.</text>
</comment>
<dbReference type="AlphaFoldDB" id="A0A9D1MA76"/>
<sequence>MARLWEGAVPYDSKETDFVPSITAYPAESKGAVIVFPGGGYAMKAAHEGPAMGEWLQSIGITAFVVDYRVAPFKHPAQISDAMRAIRYVRFYAEKYGIDRDKVAVMGFSAGGHLAASVSVHYDKEMYEPTDRIDKESCRPNASILCYPVIDMGTFRHDGSRQNLLGEHPTERMADFMSLHKHVNENTPEAFIWHTSTDQAVPVMNSLLYAQALSAENIPYEMHIYPLGHHGLGDAHEIPYVAKWQDDLHEWFKLKKWR</sequence>
<dbReference type="PANTHER" id="PTHR48081">
    <property type="entry name" value="AB HYDROLASE SUPERFAMILY PROTEIN C4A8.06C"/>
    <property type="match status" value="1"/>
</dbReference>
<gene>
    <name evidence="3" type="ORF">IAA61_01750</name>
</gene>
<accession>A0A9D1MA76</accession>
<dbReference type="InterPro" id="IPR050300">
    <property type="entry name" value="GDXG_lipolytic_enzyme"/>
</dbReference>
<organism evidence="3 4">
    <name type="scientific">Candidatus Ornithomonoglobus merdipullorum</name>
    <dbReference type="NCBI Taxonomy" id="2840895"/>
    <lineage>
        <taxon>Bacteria</taxon>
        <taxon>Bacillati</taxon>
        <taxon>Bacillota</taxon>
        <taxon>Clostridia</taxon>
        <taxon>Candidatus Ornithomonoglobus</taxon>
    </lineage>
</organism>
<evidence type="ECO:0000313" key="3">
    <source>
        <dbReference type="EMBL" id="HIU56522.1"/>
    </source>
</evidence>
<name>A0A9D1MA76_9FIRM</name>
<evidence type="ECO:0000313" key="4">
    <source>
        <dbReference type="Proteomes" id="UP000824109"/>
    </source>
</evidence>
<feature type="domain" description="BD-FAE-like" evidence="2">
    <location>
        <begin position="32"/>
        <end position="213"/>
    </location>
</feature>
<evidence type="ECO:0000259" key="2">
    <source>
        <dbReference type="Pfam" id="PF20434"/>
    </source>
</evidence>
<protein>
    <submittedName>
        <fullName evidence="3">Alpha/beta hydrolase</fullName>
    </submittedName>
</protein>
<dbReference type="Proteomes" id="UP000824109">
    <property type="component" value="Unassembled WGS sequence"/>
</dbReference>
<dbReference type="Gene3D" id="3.40.50.1820">
    <property type="entry name" value="alpha/beta hydrolase"/>
    <property type="match status" value="1"/>
</dbReference>
<reference evidence="3" key="2">
    <citation type="journal article" date="2021" name="PeerJ">
        <title>Extensive microbial diversity within the chicken gut microbiome revealed by metagenomics and culture.</title>
        <authorList>
            <person name="Gilroy R."/>
            <person name="Ravi A."/>
            <person name="Getino M."/>
            <person name="Pursley I."/>
            <person name="Horton D.L."/>
            <person name="Alikhan N.F."/>
            <person name="Baker D."/>
            <person name="Gharbi K."/>
            <person name="Hall N."/>
            <person name="Watson M."/>
            <person name="Adriaenssens E.M."/>
            <person name="Foster-Nyarko E."/>
            <person name="Jarju S."/>
            <person name="Secka A."/>
            <person name="Antonio M."/>
            <person name="Oren A."/>
            <person name="Chaudhuri R.R."/>
            <person name="La Ragione R."/>
            <person name="Hildebrand F."/>
            <person name="Pallen M.J."/>
        </authorList>
    </citation>
    <scope>NUCLEOTIDE SEQUENCE</scope>
    <source>
        <strain evidence="3">USAMLcec3-3695</strain>
    </source>
</reference>
<dbReference type="InterPro" id="IPR049492">
    <property type="entry name" value="BD-FAE-like_dom"/>
</dbReference>
<dbReference type="GO" id="GO:0016787">
    <property type="term" value="F:hydrolase activity"/>
    <property type="evidence" value="ECO:0007669"/>
    <property type="project" value="UniProtKB-KW"/>
</dbReference>
<dbReference type="InterPro" id="IPR029058">
    <property type="entry name" value="AB_hydrolase_fold"/>
</dbReference>
<dbReference type="SUPFAM" id="SSF53474">
    <property type="entry name" value="alpha/beta-Hydrolases"/>
    <property type="match status" value="1"/>
</dbReference>
<dbReference type="PANTHER" id="PTHR48081:SF6">
    <property type="entry name" value="PEPTIDASE S9 PROLYL OLIGOPEPTIDASE CATALYTIC DOMAIN-CONTAINING PROTEIN"/>
    <property type="match status" value="1"/>
</dbReference>
<evidence type="ECO:0000256" key="1">
    <source>
        <dbReference type="ARBA" id="ARBA00022801"/>
    </source>
</evidence>
<dbReference type="EMBL" id="DVNB01000021">
    <property type="protein sequence ID" value="HIU56522.1"/>
    <property type="molecule type" value="Genomic_DNA"/>
</dbReference>